<sequence>MRKPIYNLSLILLVFALSGVLGGKDASAQLLNFAQEGMPEEPGLALLQEEPHDIIYFTEKSGGGWCKAHLLDFPGRKPPSSPSGSVKFQVLGVEGKDLTCKWSDIERIDLWEVRLEREAKERIAKADFVGAYPFLSVLIRDFPNRPGLRKLRSEFIWKDAISRAKKQEWASTLAMLEELKAYDPSFERSKVIKAMSGVIDRLMKGLVEDGKLDLARQLLTRIESDYPNEKIDAVKKWNDTFMAMAKAKQDQAIAAFKEKDYRSARRFIRESAYVEPNLEGNTQLLRQIQNTYPLVNVGVLQSATVFEPTRIDNWAARRAGRLLYRTVFEIQGAGPEGGEYSFIFGDTEMNPNRMQFDLMLTPQELKPPLDQIQGYYLADVMARRAQKNSSEYFSPWAAAVETIALDGPQQISFNLRRPHVLPICLLQIPVDGSWFGGEPGSPTGDYRTDLVEDDYKLVRYVLSGKPKTENQPREIVENRLDSGAEGVGQLLRGELDVLDQLFPADAVRLRKSRNVKVVNYPLPTVHMLVPCSDHPYLAERTFRRALVYGINREDILKGELLEGLDFEGCRVLSGPFPAGIELNDPLGYAYDRNIKPRNYEPPLAKLLLAMNKNQMESMAQRKKEEVPELTPIRLAFPSDNMSRVACEAIRSQWELIGLEVELVELPVGRTFPNSDEDIADIVYVSAAVWEPVIDARRVLGPEGLAKSNDQLVGLGLRRIEEAKNWREVRDGLISLHAISHHELPIIPLWQMVDSYAYRRDLIGMGSDIVSLYQNADNWRIGN</sequence>
<evidence type="ECO:0000259" key="1">
    <source>
        <dbReference type="Pfam" id="PF00496"/>
    </source>
</evidence>
<dbReference type="OrthoDB" id="281192at2"/>
<proteinExistence type="predicted"/>
<name>A0A5C5WRW0_9BACT</name>
<feature type="domain" description="Solute-binding protein family 5" evidence="1">
    <location>
        <begin position="487"/>
        <end position="666"/>
    </location>
</feature>
<evidence type="ECO:0000313" key="3">
    <source>
        <dbReference type="Proteomes" id="UP000316598"/>
    </source>
</evidence>
<gene>
    <name evidence="2" type="ORF">Pla22_09250</name>
</gene>
<dbReference type="Gene3D" id="3.40.190.10">
    <property type="entry name" value="Periplasmic binding protein-like II"/>
    <property type="match status" value="1"/>
</dbReference>
<dbReference type="InterPro" id="IPR000914">
    <property type="entry name" value="SBP_5_dom"/>
</dbReference>
<dbReference type="Proteomes" id="UP000316598">
    <property type="component" value="Unassembled WGS sequence"/>
</dbReference>
<protein>
    <submittedName>
        <fullName evidence="2">Extracellular solute-binding protein</fullName>
    </submittedName>
</protein>
<dbReference type="AlphaFoldDB" id="A0A5C5WRW0"/>
<organism evidence="2 3">
    <name type="scientific">Rubripirellula amarantea</name>
    <dbReference type="NCBI Taxonomy" id="2527999"/>
    <lineage>
        <taxon>Bacteria</taxon>
        <taxon>Pseudomonadati</taxon>
        <taxon>Planctomycetota</taxon>
        <taxon>Planctomycetia</taxon>
        <taxon>Pirellulales</taxon>
        <taxon>Pirellulaceae</taxon>
        <taxon>Rubripirellula</taxon>
    </lineage>
</organism>
<dbReference type="Pfam" id="PF00496">
    <property type="entry name" value="SBP_bac_5"/>
    <property type="match status" value="1"/>
</dbReference>
<dbReference type="EMBL" id="SJPI01000001">
    <property type="protein sequence ID" value="TWT53297.1"/>
    <property type="molecule type" value="Genomic_DNA"/>
</dbReference>
<dbReference type="GO" id="GO:1904680">
    <property type="term" value="F:peptide transmembrane transporter activity"/>
    <property type="evidence" value="ECO:0007669"/>
    <property type="project" value="TreeGrafter"/>
</dbReference>
<evidence type="ECO:0000313" key="2">
    <source>
        <dbReference type="EMBL" id="TWT53297.1"/>
    </source>
</evidence>
<dbReference type="PANTHER" id="PTHR30290">
    <property type="entry name" value="PERIPLASMIC BINDING COMPONENT OF ABC TRANSPORTER"/>
    <property type="match status" value="1"/>
</dbReference>
<dbReference type="RefSeq" id="WP_146513540.1">
    <property type="nucleotide sequence ID" value="NZ_SJPI01000001.1"/>
</dbReference>
<comment type="caution">
    <text evidence="2">The sequence shown here is derived from an EMBL/GenBank/DDBJ whole genome shotgun (WGS) entry which is preliminary data.</text>
</comment>
<dbReference type="SUPFAM" id="SSF53850">
    <property type="entry name" value="Periplasmic binding protein-like II"/>
    <property type="match status" value="1"/>
</dbReference>
<keyword evidence="3" id="KW-1185">Reference proteome</keyword>
<dbReference type="PANTHER" id="PTHR30290:SF83">
    <property type="entry name" value="ABC TRANSPORTER SUBSTRATE-BINDING PROTEIN"/>
    <property type="match status" value="1"/>
</dbReference>
<dbReference type="GO" id="GO:0015833">
    <property type="term" value="P:peptide transport"/>
    <property type="evidence" value="ECO:0007669"/>
    <property type="project" value="TreeGrafter"/>
</dbReference>
<accession>A0A5C5WRW0</accession>
<dbReference type="Gene3D" id="3.10.105.10">
    <property type="entry name" value="Dipeptide-binding Protein, Domain 3"/>
    <property type="match status" value="1"/>
</dbReference>
<dbReference type="InterPro" id="IPR039424">
    <property type="entry name" value="SBP_5"/>
</dbReference>
<reference evidence="2 3" key="1">
    <citation type="submission" date="2019-02" db="EMBL/GenBank/DDBJ databases">
        <title>Deep-cultivation of Planctomycetes and their phenomic and genomic characterization uncovers novel biology.</title>
        <authorList>
            <person name="Wiegand S."/>
            <person name="Jogler M."/>
            <person name="Boedeker C."/>
            <person name="Pinto D."/>
            <person name="Vollmers J."/>
            <person name="Rivas-Marin E."/>
            <person name="Kohn T."/>
            <person name="Peeters S.H."/>
            <person name="Heuer A."/>
            <person name="Rast P."/>
            <person name="Oberbeckmann S."/>
            <person name="Bunk B."/>
            <person name="Jeske O."/>
            <person name="Meyerdierks A."/>
            <person name="Storesund J.E."/>
            <person name="Kallscheuer N."/>
            <person name="Luecker S."/>
            <person name="Lage O.M."/>
            <person name="Pohl T."/>
            <person name="Merkel B.J."/>
            <person name="Hornburger P."/>
            <person name="Mueller R.-W."/>
            <person name="Bruemmer F."/>
            <person name="Labrenz M."/>
            <person name="Spormann A.M."/>
            <person name="Op Den Camp H."/>
            <person name="Overmann J."/>
            <person name="Amann R."/>
            <person name="Jetten M.S.M."/>
            <person name="Mascher T."/>
            <person name="Medema M.H."/>
            <person name="Devos D.P."/>
            <person name="Kaster A.-K."/>
            <person name="Ovreas L."/>
            <person name="Rohde M."/>
            <person name="Galperin M.Y."/>
            <person name="Jogler C."/>
        </authorList>
    </citation>
    <scope>NUCLEOTIDE SEQUENCE [LARGE SCALE GENOMIC DNA]</scope>
    <source>
        <strain evidence="2 3">Pla22</strain>
    </source>
</reference>